<dbReference type="PANTHER" id="PTHR44943">
    <property type="entry name" value="CELLULOSE SYNTHASE OPERON PROTEIN C"/>
    <property type="match status" value="1"/>
</dbReference>
<dbReference type="InterPro" id="IPR019734">
    <property type="entry name" value="TPR_rpt"/>
</dbReference>
<dbReference type="SUPFAM" id="SSF48452">
    <property type="entry name" value="TPR-like"/>
    <property type="match status" value="1"/>
</dbReference>
<dbReference type="Gene3D" id="1.25.40.10">
    <property type="entry name" value="Tetratricopeptide repeat domain"/>
    <property type="match status" value="2"/>
</dbReference>
<dbReference type="OrthoDB" id="115601at2157"/>
<reference evidence="4 5" key="1">
    <citation type="journal article" date="2020" name="Nature">
        <title>Isolation of an archaeon at the prokaryote-eukaryote interface.</title>
        <authorList>
            <person name="Imachi H."/>
            <person name="Nobu M.K."/>
            <person name="Nakahara N."/>
            <person name="Morono Y."/>
            <person name="Ogawara M."/>
            <person name="Takaki Y."/>
            <person name="Takano Y."/>
            <person name="Uematsu K."/>
            <person name="Ikuta T."/>
            <person name="Ito M."/>
            <person name="Matsui Y."/>
            <person name="Miyazaki M."/>
            <person name="Murata K."/>
            <person name="Saito Y."/>
            <person name="Sakai S."/>
            <person name="Song C."/>
            <person name="Tasumi E."/>
            <person name="Yamanaka Y."/>
            <person name="Yamaguchi T."/>
            <person name="Kamagata Y."/>
            <person name="Tamaki H."/>
            <person name="Takai K."/>
        </authorList>
    </citation>
    <scope>NUCLEOTIDE SEQUENCE [LARGE SCALE GENOMIC DNA]</scope>
    <source>
        <strain evidence="4 5">MK-D1</strain>
    </source>
</reference>
<evidence type="ECO:0000256" key="1">
    <source>
        <dbReference type="ARBA" id="ARBA00022737"/>
    </source>
</evidence>
<keyword evidence="2 3" id="KW-0802">TPR repeat</keyword>
<accession>A0A5B9DE91</accession>
<evidence type="ECO:0000256" key="3">
    <source>
        <dbReference type="PROSITE-ProRule" id="PRU00339"/>
    </source>
</evidence>
<dbReference type="PANTHER" id="PTHR44943:SF8">
    <property type="entry name" value="TPR REPEAT-CONTAINING PROTEIN MJ0263"/>
    <property type="match status" value="1"/>
</dbReference>
<dbReference type="Pfam" id="PF13181">
    <property type="entry name" value="TPR_8"/>
    <property type="match status" value="2"/>
</dbReference>
<keyword evidence="1" id="KW-0677">Repeat</keyword>
<evidence type="ECO:0000313" key="4">
    <source>
        <dbReference type="EMBL" id="QEE17629.1"/>
    </source>
</evidence>
<dbReference type="RefSeq" id="WP_147664518.1">
    <property type="nucleotide sequence ID" value="NZ_CP042905.2"/>
</dbReference>
<dbReference type="Proteomes" id="UP000321408">
    <property type="component" value="Chromosome"/>
</dbReference>
<keyword evidence="5" id="KW-1185">Reference proteome</keyword>
<dbReference type="GeneID" id="41331437"/>
<dbReference type="PROSITE" id="PS50005">
    <property type="entry name" value="TPR"/>
    <property type="match status" value="1"/>
</dbReference>
<dbReference type="KEGG" id="psyt:DSAG12_03466"/>
<organism evidence="4 5">
    <name type="scientific">Promethearchaeum syntrophicum</name>
    <dbReference type="NCBI Taxonomy" id="2594042"/>
    <lineage>
        <taxon>Archaea</taxon>
        <taxon>Promethearchaeati</taxon>
        <taxon>Promethearchaeota</taxon>
        <taxon>Promethearchaeia</taxon>
        <taxon>Promethearchaeales</taxon>
        <taxon>Promethearchaeaceae</taxon>
        <taxon>Promethearchaeum</taxon>
    </lineage>
</organism>
<reference evidence="4 5" key="2">
    <citation type="journal article" date="2024" name="Int. J. Syst. Evol. Microbiol.">
        <title>Promethearchaeum syntrophicum gen. nov., sp. nov., an anaerobic, obligately syntrophic archaeon, the first isolate of the lineage 'Asgard' archaea, and proposal of the new archaeal phylum Promethearchaeota phyl. nov. and kingdom Promethearchaeati regn. nov.</title>
        <authorList>
            <person name="Imachi H."/>
            <person name="Nobu M.K."/>
            <person name="Kato S."/>
            <person name="Takaki Y."/>
            <person name="Miyazaki M."/>
            <person name="Miyata M."/>
            <person name="Ogawara M."/>
            <person name="Saito Y."/>
            <person name="Sakai S."/>
            <person name="Tahara Y.O."/>
            <person name="Takano Y."/>
            <person name="Tasumi E."/>
            <person name="Uematsu K."/>
            <person name="Yoshimura T."/>
            <person name="Itoh T."/>
            <person name="Ohkuma M."/>
            <person name="Takai K."/>
        </authorList>
    </citation>
    <scope>NUCLEOTIDE SEQUENCE [LARGE SCALE GENOMIC DNA]</scope>
    <source>
        <strain evidence="4 5">MK-D1</strain>
    </source>
</reference>
<dbReference type="InterPro" id="IPR051685">
    <property type="entry name" value="Ycf3/AcsC/BcsC/TPR_MFPF"/>
</dbReference>
<dbReference type="InterPro" id="IPR011990">
    <property type="entry name" value="TPR-like_helical_dom_sf"/>
</dbReference>
<name>A0A5B9DE91_9ARCH</name>
<dbReference type="Pfam" id="PF13424">
    <property type="entry name" value="TPR_12"/>
    <property type="match status" value="1"/>
</dbReference>
<dbReference type="EMBL" id="CP042905">
    <property type="protein sequence ID" value="QEE17629.1"/>
    <property type="molecule type" value="Genomic_DNA"/>
</dbReference>
<protein>
    <submittedName>
        <fullName evidence="4">Tetratricopeptide repeat protein</fullName>
    </submittedName>
</protein>
<evidence type="ECO:0000313" key="5">
    <source>
        <dbReference type="Proteomes" id="UP000321408"/>
    </source>
</evidence>
<gene>
    <name evidence="4" type="ORF">DSAG12_03466</name>
</gene>
<sequence>MVSSRELFKQGYNASNNKQYDKAKKFYRNCLEIDPDYSMAWNNLGWILYDQNQQFKEAEKCYNQALKADKKNYYAWNNLGILFYRHKKKFKQAERYWKKSVKLYPDFKMAWQNLGVLYKFQLRNPKKSDNCYQRVTDLDKKNKSNSGNISDIIHYKCKECGNPMEKNQIICEKCGFSE</sequence>
<proteinExistence type="predicted"/>
<dbReference type="SMART" id="SM00028">
    <property type="entry name" value="TPR"/>
    <property type="match status" value="4"/>
</dbReference>
<feature type="repeat" description="TPR" evidence="3">
    <location>
        <begin position="4"/>
        <end position="37"/>
    </location>
</feature>
<evidence type="ECO:0000256" key="2">
    <source>
        <dbReference type="ARBA" id="ARBA00022803"/>
    </source>
</evidence>
<dbReference type="AlphaFoldDB" id="A0A5B9DE91"/>